<evidence type="ECO:0000313" key="2">
    <source>
        <dbReference type="Proteomes" id="UP001058974"/>
    </source>
</evidence>
<name>A0A9D4XD53_PEA</name>
<dbReference type="Gramene" id="Psat04G0267400-T1">
    <property type="protein sequence ID" value="KAI5418128.1"/>
    <property type="gene ID" value="KIW84_042674"/>
</dbReference>
<comment type="caution">
    <text evidence="1">The sequence shown here is derived from an EMBL/GenBank/DDBJ whole genome shotgun (WGS) entry which is preliminary data.</text>
</comment>
<accession>A0A9D4XD53</accession>
<dbReference type="Proteomes" id="UP001058974">
    <property type="component" value="Chromosome 4"/>
</dbReference>
<protein>
    <submittedName>
        <fullName evidence="1">Uncharacterized protein</fullName>
    </submittedName>
</protein>
<keyword evidence="2" id="KW-1185">Reference proteome</keyword>
<dbReference type="EMBL" id="JAMSHJ010000004">
    <property type="protein sequence ID" value="KAI5418128.1"/>
    <property type="molecule type" value="Genomic_DNA"/>
</dbReference>
<sequence>MIAIGPQESCEFFHDPSMKSSNAVSKRRAAVDLEVGFWRSKYTVWLVRYSWFVAYSLVLATGYDIADRHGLVFYETEADMVKRIKENAWIGMNLMTVSLARKLGSNRRQC</sequence>
<gene>
    <name evidence="1" type="ORF">KIW84_042674</name>
</gene>
<proteinExistence type="predicted"/>
<reference evidence="1 2" key="1">
    <citation type="journal article" date="2022" name="Nat. Genet.">
        <title>Improved pea reference genome and pan-genome highlight genomic features and evolutionary characteristics.</title>
        <authorList>
            <person name="Yang T."/>
            <person name="Liu R."/>
            <person name="Luo Y."/>
            <person name="Hu S."/>
            <person name="Wang D."/>
            <person name="Wang C."/>
            <person name="Pandey M.K."/>
            <person name="Ge S."/>
            <person name="Xu Q."/>
            <person name="Li N."/>
            <person name="Li G."/>
            <person name="Huang Y."/>
            <person name="Saxena R.K."/>
            <person name="Ji Y."/>
            <person name="Li M."/>
            <person name="Yan X."/>
            <person name="He Y."/>
            <person name="Liu Y."/>
            <person name="Wang X."/>
            <person name="Xiang C."/>
            <person name="Varshney R.K."/>
            <person name="Ding H."/>
            <person name="Gao S."/>
            <person name="Zong X."/>
        </authorList>
    </citation>
    <scope>NUCLEOTIDE SEQUENCE [LARGE SCALE GENOMIC DNA]</scope>
    <source>
        <strain evidence="1 2">cv. Zhongwan 6</strain>
    </source>
</reference>
<dbReference type="AlphaFoldDB" id="A0A9D4XD53"/>
<evidence type="ECO:0000313" key="1">
    <source>
        <dbReference type="EMBL" id="KAI5418128.1"/>
    </source>
</evidence>
<organism evidence="1 2">
    <name type="scientific">Pisum sativum</name>
    <name type="common">Garden pea</name>
    <name type="synonym">Lathyrus oleraceus</name>
    <dbReference type="NCBI Taxonomy" id="3888"/>
    <lineage>
        <taxon>Eukaryota</taxon>
        <taxon>Viridiplantae</taxon>
        <taxon>Streptophyta</taxon>
        <taxon>Embryophyta</taxon>
        <taxon>Tracheophyta</taxon>
        <taxon>Spermatophyta</taxon>
        <taxon>Magnoliopsida</taxon>
        <taxon>eudicotyledons</taxon>
        <taxon>Gunneridae</taxon>
        <taxon>Pentapetalae</taxon>
        <taxon>rosids</taxon>
        <taxon>fabids</taxon>
        <taxon>Fabales</taxon>
        <taxon>Fabaceae</taxon>
        <taxon>Papilionoideae</taxon>
        <taxon>50 kb inversion clade</taxon>
        <taxon>NPAAA clade</taxon>
        <taxon>Hologalegina</taxon>
        <taxon>IRL clade</taxon>
        <taxon>Fabeae</taxon>
        <taxon>Lathyrus</taxon>
    </lineage>
</organism>